<accession>A0A2H4ZKH9</accession>
<organism evidence="1">
    <name type="scientific">Cryptophlebia leucotreta granulosis virus</name>
    <name type="common">ClGV</name>
    <name type="synonym">Cryptophlebia leucotreta granulovirus</name>
    <dbReference type="NCBI Taxonomy" id="35254"/>
    <lineage>
        <taxon>Viruses</taxon>
        <taxon>Viruses incertae sedis</taxon>
        <taxon>Naldaviricetes</taxon>
        <taxon>Lefavirales</taxon>
        <taxon>Baculoviridae</taxon>
        <taxon>Betabaculovirus</taxon>
        <taxon>Betabaculovirus cryleucotretae</taxon>
    </lineage>
</organism>
<protein>
    <recommendedName>
        <fullName evidence="2">P12</fullName>
    </recommendedName>
</protein>
<dbReference type="Pfam" id="PF06497">
    <property type="entry name" value="Baculo_Ac102"/>
    <property type="match status" value="1"/>
</dbReference>
<organismHost>
    <name type="scientific">Tortricidae</name>
    <dbReference type="NCBI Taxonomy" id="7139"/>
</organismHost>
<proteinExistence type="predicted"/>
<reference evidence="1" key="1">
    <citation type="journal article" date="2017" name="Int. J. Mol. Sci.">
        <title>Genome Analysis and Genetic Stability of the Cryptophlebia leucotreta Granulovirus (CrleGV-SA) after 15 Years of Commercial Use as a Biopesticide.</title>
        <authorList>
            <person name="van der Merwe M."/>
            <person name="Jukes M.D."/>
            <person name="Rabalski L."/>
            <person name="Knox C."/>
            <person name="Opoku-Debrah J.K."/>
            <person name="Moore S.D."/>
            <person name="Krejmer-Rabalska M."/>
            <person name="Szewczyk B."/>
            <person name="Hill M.P."/>
        </authorList>
    </citation>
    <scope>NUCLEOTIDE SEQUENCE</scope>
    <source>
        <strain evidence="1">CrleGV-SA</strain>
    </source>
</reference>
<evidence type="ECO:0000313" key="1">
    <source>
        <dbReference type="EMBL" id="AUF82058.1"/>
    </source>
</evidence>
<name>A0A2H4ZKH9_GVCL</name>
<sequence>MEDSLFNKNSVAPAQTNINNEALLTALLMQGVGRQIKEDISPGKKEILSKLVPKTRSLKRMVNGIDFLNDNFIVRGVDDAIDILEVVYNIVNSKFAIQENENEPNIGYIS</sequence>
<dbReference type="EMBL" id="MF974563">
    <property type="protein sequence ID" value="AUF82058.1"/>
    <property type="molecule type" value="Genomic_DNA"/>
</dbReference>
<dbReference type="InterPro" id="IPR009477">
    <property type="entry name" value="Baculo_Ac102"/>
</dbReference>
<evidence type="ECO:0008006" key="2">
    <source>
        <dbReference type="Google" id="ProtNLM"/>
    </source>
</evidence>